<evidence type="ECO:0000313" key="4">
    <source>
        <dbReference type="Proteomes" id="UP000259465"/>
    </source>
</evidence>
<dbReference type="SUPFAM" id="SSF53474">
    <property type="entry name" value="alpha/beta-Hydrolases"/>
    <property type="match status" value="1"/>
</dbReference>
<dbReference type="InterPro" id="IPR001031">
    <property type="entry name" value="Thioesterase"/>
</dbReference>
<proteinExistence type="inferred from homology"/>
<dbReference type="Gene3D" id="3.40.50.1820">
    <property type="entry name" value="alpha/beta hydrolase"/>
    <property type="match status" value="1"/>
</dbReference>
<evidence type="ECO:0000313" key="3">
    <source>
        <dbReference type="EMBL" id="AXT47644.1"/>
    </source>
</evidence>
<evidence type="ECO:0000256" key="1">
    <source>
        <dbReference type="ARBA" id="ARBA00007169"/>
    </source>
</evidence>
<dbReference type="Pfam" id="PF00975">
    <property type="entry name" value="Thioesterase"/>
    <property type="match status" value="1"/>
</dbReference>
<comment type="similarity">
    <text evidence="1">Belongs to the thioesterase family.</text>
</comment>
<dbReference type="KEGG" id="crz:D1345_16305"/>
<feature type="domain" description="Thioesterase" evidence="2">
    <location>
        <begin position="26"/>
        <end position="247"/>
    </location>
</feature>
<dbReference type="PANTHER" id="PTHR11487">
    <property type="entry name" value="THIOESTERASE"/>
    <property type="match status" value="1"/>
</dbReference>
<protein>
    <submittedName>
        <fullName evidence="3">Thioesterase</fullName>
    </submittedName>
</protein>
<keyword evidence="4" id="KW-1185">Reference proteome</keyword>
<accession>A0AAD0RTV9</accession>
<organism evidence="3 4">
    <name type="scientific">Chromobacterium rhizoryzae</name>
    <dbReference type="NCBI Taxonomy" id="1778675"/>
    <lineage>
        <taxon>Bacteria</taxon>
        <taxon>Pseudomonadati</taxon>
        <taxon>Pseudomonadota</taxon>
        <taxon>Betaproteobacteria</taxon>
        <taxon>Neisseriales</taxon>
        <taxon>Chromobacteriaceae</taxon>
        <taxon>Chromobacterium</taxon>
    </lineage>
</organism>
<reference evidence="3 4" key="1">
    <citation type="submission" date="2018-08" db="EMBL/GenBank/DDBJ databases">
        <title>Complete genome sequence of JP2-74.</title>
        <authorList>
            <person name="Wu L."/>
        </authorList>
    </citation>
    <scope>NUCLEOTIDE SEQUENCE [LARGE SCALE GENOMIC DNA]</scope>
    <source>
        <strain evidence="3 4">JP2-74</strain>
    </source>
</reference>
<name>A0AAD0RTV9_9NEIS</name>
<dbReference type="RefSeq" id="WP_118268169.1">
    <property type="nucleotide sequence ID" value="NZ_CP031968.1"/>
</dbReference>
<dbReference type="EMBL" id="CP031968">
    <property type="protein sequence ID" value="AXT47644.1"/>
    <property type="molecule type" value="Genomic_DNA"/>
</dbReference>
<dbReference type="GO" id="GO:0008610">
    <property type="term" value="P:lipid biosynthetic process"/>
    <property type="evidence" value="ECO:0007669"/>
    <property type="project" value="TreeGrafter"/>
</dbReference>
<dbReference type="Proteomes" id="UP000259465">
    <property type="component" value="Chromosome"/>
</dbReference>
<gene>
    <name evidence="3" type="ORF">D1345_16305</name>
</gene>
<dbReference type="PANTHER" id="PTHR11487:SF0">
    <property type="entry name" value="S-ACYL FATTY ACID SYNTHASE THIOESTERASE, MEDIUM CHAIN"/>
    <property type="match status" value="1"/>
</dbReference>
<sequence length="254" mass="27834">MNREWTPAPGGAWVDAAPAGRHAALRLFCFPYAGGGAAVFRGWEERLPAEVDVRPMHPPGRGRRFHDALRYRLDQLADEATDAIAPLLDRPYALFGHSMGASLAFEVAQRAQARGLPSPSCLIVSGRAAPHLPARDRPIHALPDEQFLDEVMRMNGTPAEVLEHPELVQIILPVLHADFEAIETYHPEPRPPLSCRILALGGSEEVRGAEAAASWRGYTTGGFRGEILPGDHFFLNGKPDSLFAILNEELGRFL</sequence>
<dbReference type="AlphaFoldDB" id="A0AAD0RTV9"/>
<dbReference type="InterPro" id="IPR012223">
    <property type="entry name" value="TEII"/>
</dbReference>
<dbReference type="InterPro" id="IPR029058">
    <property type="entry name" value="AB_hydrolase_fold"/>
</dbReference>
<evidence type="ECO:0000259" key="2">
    <source>
        <dbReference type="Pfam" id="PF00975"/>
    </source>
</evidence>